<comment type="caution">
    <text evidence="1">The sequence shown here is derived from an EMBL/GenBank/DDBJ whole genome shotgun (WGS) entry which is preliminary data.</text>
</comment>
<name>A0ACC2SUM8_9FUNG</name>
<organism evidence="1 2">
    <name type="scientific">Entomophthora muscae</name>
    <dbReference type="NCBI Taxonomy" id="34485"/>
    <lineage>
        <taxon>Eukaryota</taxon>
        <taxon>Fungi</taxon>
        <taxon>Fungi incertae sedis</taxon>
        <taxon>Zoopagomycota</taxon>
        <taxon>Entomophthoromycotina</taxon>
        <taxon>Entomophthoromycetes</taxon>
        <taxon>Entomophthorales</taxon>
        <taxon>Entomophthoraceae</taxon>
        <taxon>Entomophthora</taxon>
    </lineage>
</organism>
<keyword evidence="2" id="KW-1185">Reference proteome</keyword>
<proteinExistence type="predicted"/>
<protein>
    <submittedName>
        <fullName evidence="1">Ribosome assembly</fullName>
    </submittedName>
</protein>
<dbReference type="EMBL" id="QTSX02004315">
    <property type="protein sequence ID" value="KAJ9065967.1"/>
    <property type="molecule type" value="Genomic_DNA"/>
</dbReference>
<accession>A0ACC2SUM8</accession>
<sequence>MTEIEAMSIGDNSGLKRKDTVEDDALNADNDLVPANFNQQNPGQENTELEPPNKRTQLDVADQPSSDASQQISATFQSATGEVAGPTLRLPTHITPQQLNILLNQLLEKLGKSLEEKLPYTFQVGEAEILRSLDADVLAKGTQSTEDSLTIIYHPQAVFRVRAVTRCSSTLAGHTEAILVVRFSPDGRHLATGSGDTTVRIWDLLTEMPRFTCMGHTNWVLNLEWSPDGRYLASGSMDNTVRVWDPLTGKAVSGPLKGHRQWITSLAWEPAHINSEQPRLATASKDKTVRVWDCKMKVTRFTLAGHTATVTCVRWGGGGATGNPQGVIYTASQDRTIKLWNPATGSLIMTLNGHAHWVNSITLSTDYALRTGPFDHTCPKLETIGNVQEEALKRYRSALNSSGPDGAERVITGSDDFTMFMWKPFQSNKPIERMTGHQKLVNHVMFSPDGRFVASASFDNSVKIWDGVTGKFIRNLRGHVGSVYQVAWAGDGRMLVSASKDSTCKVWDPRTGKIKVNLPGHLDEVYALDWSPAGDKVASGGKDRTLKLWRY</sequence>
<dbReference type="Proteomes" id="UP001165960">
    <property type="component" value="Unassembled WGS sequence"/>
</dbReference>
<evidence type="ECO:0000313" key="2">
    <source>
        <dbReference type="Proteomes" id="UP001165960"/>
    </source>
</evidence>
<reference evidence="1" key="1">
    <citation type="submission" date="2022-04" db="EMBL/GenBank/DDBJ databases">
        <title>Genome of the entomopathogenic fungus Entomophthora muscae.</title>
        <authorList>
            <person name="Elya C."/>
            <person name="Lovett B.R."/>
            <person name="Lee E."/>
            <person name="Macias A.M."/>
            <person name="Hajek A.E."/>
            <person name="De Bivort B.L."/>
            <person name="Kasson M.T."/>
            <person name="De Fine Licht H.H."/>
            <person name="Stajich J.E."/>
        </authorList>
    </citation>
    <scope>NUCLEOTIDE SEQUENCE</scope>
    <source>
        <strain evidence="1">Berkeley</strain>
    </source>
</reference>
<gene>
    <name evidence="1" type="primary">RSA4_1</name>
    <name evidence="1" type="ORF">DSO57_1014375</name>
</gene>
<evidence type="ECO:0000313" key="1">
    <source>
        <dbReference type="EMBL" id="KAJ9065967.1"/>
    </source>
</evidence>